<sequence>MAPPPGTASAASLDERRNDGPPQKNSWRARWRAFRTRTIARPGFQRWAAGFPLTQRIARANTKALFDLCAGFVYSQTLFACVRLDLFRILADAPLGPETVAARTSLAPARAERLLKAATALDLLVRLPDGRFALADLGAALIGNPSVAAMIEHHALLYADLADPVALLRGETGPTHLSRYWAYAEAARGDPANAEPVAAYGALMGASQDLIAGDILDAYPLRDHRRILDVGGGEGAFLKAAARRAPGLDLMLFDLPAVAARAETSFTEAGLDARAKTFGGAFPDDPLPHGADLVSLVRVVHDHDDAKVRALLRAVHAALPPGGTLLIAEPMAGTPGAEAMADAYFGFYLLAMGTGRCRTAAELARLLAEAGFGEIREVATRRPLLTRLLVSRRLDTPLCK</sequence>
<evidence type="ECO:0000313" key="7">
    <source>
        <dbReference type="EMBL" id="MDN3591030.1"/>
    </source>
</evidence>
<evidence type="ECO:0000259" key="6">
    <source>
        <dbReference type="Pfam" id="PF08100"/>
    </source>
</evidence>
<dbReference type="InterPro" id="IPR029063">
    <property type="entry name" value="SAM-dependent_MTases_sf"/>
</dbReference>
<dbReference type="PROSITE" id="PS51683">
    <property type="entry name" value="SAM_OMT_II"/>
    <property type="match status" value="1"/>
</dbReference>
<dbReference type="PANTHER" id="PTHR43712">
    <property type="entry name" value="PUTATIVE (AFU_ORTHOLOGUE AFUA_4G14580)-RELATED"/>
    <property type="match status" value="1"/>
</dbReference>
<name>A0ABT8BIF9_9HYPH</name>
<organism evidence="7 8">
    <name type="scientific">Methylobacterium adhaesivum</name>
    <dbReference type="NCBI Taxonomy" id="333297"/>
    <lineage>
        <taxon>Bacteria</taxon>
        <taxon>Pseudomonadati</taxon>
        <taxon>Pseudomonadota</taxon>
        <taxon>Alphaproteobacteria</taxon>
        <taxon>Hyphomicrobiales</taxon>
        <taxon>Methylobacteriaceae</taxon>
        <taxon>Methylobacterium</taxon>
    </lineage>
</organism>
<evidence type="ECO:0000256" key="2">
    <source>
        <dbReference type="ARBA" id="ARBA00022679"/>
    </source>
</evidence>
<dbReference type="Pfam" id="PF08100">
    <property type="entry name" value="Dimerisation"/>
    <property type="match status" value="1"/>
</dbReference>
<dbReference type="InterPro" id="IPR036388">
    <property type="entry name" value="WH-like_DNA-bd_sf"/>
</dbReference>
<evidence type="ECO:0000256" key="3">
    <source>
        <dbReference type="ARBA" id="ARBA00022691"/>
    </source>
</evidence>
<evidence type="ECO:0000256" key="1">
    <source>
        <dbReference type="ARBA" id="ARBA00022603"/>
    </source>
</evidence>
<evidence type="ECO:0000313" key="8">
    <source>
        <dbReference type="Proteomes" id="UP001224644"/>
    </source>
</evidence>
<protein>
    <submittedName>
        <fullName evidence="7">Methyltransferase</fullName>
    </submittedName>
</protein>
<dbReference type="Gene3D" id="3.40.50.150">
    <property type="entry name" value="Vaccinia Virus protein VP39"/>
    <property type="match status" value="1"/>
</dbReference>
<gene>
    <name evidence="7" type="ORF">QWZ12_10435</name>
</gene>
<dbReference type="Proteomes" id="UP001224644">
    <property type="component" value="Unassembled WGS sequence"/>
</dbReference>
<dbReference type="InterPro" id="IPR016461">
    <property type="entry name" value="COMT-like"/>
</dbReference>
<feature type="region of interest" description="Disordered" evidence="4">
    <location>
        <begin position="1"/>
        <end position="26"/>
    </location>
</feature>
<keyword evidence="1 7" id="KW-0489">Methyltransferase</keyword>
<dbReference type="EMBL" id="JAUFPX010000006">
    <property type="protein sequence ID" value="MDN3591030.1"/>
    <property type="molecule type" value="Genomic_DNA"/>
</dbReference>
<evidence type="ECO:0000256" key="4">
    <source>
        <dbReference type="SAM" id="MobiDB-lite"/>
    </source>
</evidence>
<keyword evidence="8" id="KW-1185">Reference proteome</keyword>
<dbReference type="GO" id="GO:0008168">
    <property type="term" value="F:methyltransferase activity"/>
    <property type="evidence" value="ECO:0007669"/>
    <property type="project" value="UniProtKB-KW"/>
</dbReference>
<dbReference type="PANTHER" id="PTHR43712:SF2">
    <property type="entry name" value="O-METHYLTRANSFERASE CICE"/>
    <property type="match status" value="1"/>
</dbReference>
<dbReference type="InterPro" id="IPR036390">
    <property type="entry name" value="WH_DNA-bd_sf"/>
</dbReference>
<dbReference type="GO" id="GO:0032259">
    <property type="term" value="P:methylation"/>
    <property type="evidence" value="ECO:0007669"/>
    <property type="project" value="UniProtKB-KW"/>
</dbReference>
<dbReference type="SUPFAM" id="SSF46785">
    <property type="entry name" value="Winged helix' DNA-binding domain"/>
    <property type="match status" value="1"/>
</dbReference>
<keyword evidence="3" id="KW-0949">S-adenosyl-L-methionine</keyword>
<dbReference type="Gene3D" id="1.10.10.10">
    <property type="entry name" value="Winged helix-like DNA-binding domain superfamily/Winged helix DNA-binding domain"/>
    <property type="match status" value="1"/>
</dbReference>
<accession>A0ABT8BIF9</accession>
<feature type="domain" description="O-methyltransferase dimerisation" evidence="6">
    <location>
        <begin position="67"/>
        <end position="141"/>
    </location>
</feature>
<reference evidence="8" key="1">
    <citation type="journal article" date="2019" name="Int. J. Syst. Evol. Microbiol.">
        <title>The Global Catalogue of Microorganisms (GCM) 10K type strain sequencing project: providing services to taxonomists for standard genome sequencing and annotation.</title>
        <authorList>
            <consortium name="The Broad Institute Genomics Platform"/>
            <consortium name="The Broad Institute Genome Sequencing Center for Infectious Disease"/>
            <person name="Wu L."/>
            <person name="Ma J."/>
        </authorList>
    </citation>
    <scope>NUCLEOTIDE SEQUENCE [LARGE SCALE GENOMIC DNA]</scope>
    <source>
        <strain evidence="8">CECT 7069</strain>
    </source>
</reference>
<comment type="caution">
    <text evidence="7">The sequence shown here is derived from an EMBL/GenBank/DDBJ whole genome shotgun (WGS) entry which is preliminary data.</text>
</comment>
<dbReference type="InterPro" id="IPR012967">
    <property type="entry name" value="COMT_dimerisation"/>
</dbReference>
<dbReference type="InterPro" id="IPR001077">
    <property type="entry name" value="COMT_C"/>
</dbReference>
<keyword evidence="2" id="KW-0808">Transferase</keyword>
<proteinExistence type="predicted"/>
<evidence type="ECO:0000259" key="5">
    <source>
        <dbReference type="Pfam" id="PF00891"/>
    </source>
</evidence>
<dbReference type="RefSeq" id="WP_238222254.1">
    <property type="nucleotide sequence ID" value="NZ_BPQD01000003.1"/>
</dbReference>
<dbReference type="SUPFAM" id="SSF53335">
    <property type="entry name" value="S-adenosyl-L-methionine-dependent methyltransferases"/>
    <property type="match status" value="1"/>
</dbReference>
<feature type="domain" description="O-methyltransferase C-terminal" evidence="5">
    <location>
        <begin position="193"/>
        <end position="372"/>
    </location>
</feature>
<dbReference type="Pfam" id="PF00891">
    <property type="entry name" value="Methyltransf_2"/>
    <property type="match status" value="1"/>
</dbReference>
<dbReference type="CDD" id="cd02440">
    <property type="entry name" value="AdoMet_MTases"/>
    <property type="match status" value="1"/>
</dbReference>